<feature type="domain" description="PE-PPE" evidence="2">
    <location>
        <begin position="76"/>
        <end position="154"/>
    </location>
</feature>
<reference evidence="3 4" key="1">
    <citation type="journal article" date="2023" name="Microbiol. Resour. Announc.">
        <title>Complete Genome Sequence of Mycobacterium wuenschmanii, a novel Nontuberculous Mycobacterium Isolated from a captive population of Amazon Milk Frogs.</title>
        <authorList>
            <person name="Hicks J."/>
            <person name="Zeineldin M."/>
            <person name="Ward H."/>
            <person name="Wuenschmann A."/>
            <person name="Camp P."/>
            <person name="Farrell D."/>
            <person name="Lehman K."/>
            <person name="Thacker T."/>
            <person name="Cuthbert E."/>
        </authorList>
    </citation>
    <scope>NUCLEOTIDE SEQUENCE [LARGE SCALE GENOMIC DNA]</scope>
    <source>
        <strain evidence="3 4">Wuenschmanii</strain>
    </source>
</reference>
<evidence type="ECO:0000259" key="2">
    <source>
        <dbReference type="Pfam" id="PF08237"/>
    </source>
</evidence>
<organism evidence="3 4">
    <name type="scientific">Candidatus Mycobacterium wuenschmannii</name>
    <dbReference type="NCBI Taxonomy" id="3027808"/>
    <lineage>
        <taxon>Bacteria</taxon>
        <taxon>Bacillati</taxon>
        <taxon>Actinomycetota</taxon>
        <taxon>Actinomycetes</taxon>
        <taxon>Mycobacteriales</taxon>
        <taxon>Mycobacteriaceae</taxon>
        <taxon>Mycobacterium</taxon>
    </lineage>
</organism>
<gene>
    <name evidence="3" type="ORF">PT015_14085</name>
</gene>
<dbReference type="RefSeq" id="WP_285185251.1">
    <property type="nucleotide sequence ID" value="NZ_CP126981.1"/>
</dbReference>
<evidence type="ECO:0000313" key="4">
    <source>
        <dbReference type="Proteomes" id="UP001236585"/>
    </source>
</evidence>
<sequence length="243" mass="25421">MKKIVLGAALCSAAVMSAGAANADDEDFLFGSTHALVLGSTGIPTPDAAYIAGAENLYLDPSGYDGTTATTLALTTPETFDFTSSVPQGEQDLINAVLADYSSGAMDCNSLGLCNDPLTIFAYSQSSLVAALAEQQLSADGIPSDALRFVLTGADPLVVPDSLYPTEVFDIYGDFFSFPGLLGTNLQDIEYELLLHLAYLWTTPAEIDSAIPIVDGMTTIMAMPTLGIDGLLEALYNAFVAGF</sequence>
<name>A0ABY8VQZ0_9MYCO</name>
<dbReference type="InterPro" id="IPR013228">
    <property type="entry name" value="PE-PPE_C"/>
</dbReference>
<dbReference type="Pfam" id="PF08237">
    <property type="entry name" value="PE-PPE"/>
    <property type="match status" value="1"/>
</dbReference>
<protein>
    <submittedName>
        <fullName evidence="3">PE-PPE domain-containing protein</fullName>
    </submittedName>
</protein>
<accession>A0ABY8VQZ0</accession>
<evidence type="ECO:0000256" key="1">
    <source>
        <dbReference type="SAM" id="SignalP"/>
    </source>
</evidence>
<keyword evidence="4" id="KW-1185">Reference proteome</keyword>
<feature type="signal peptide" evidence="1">
    <location>
        <begin position="1"/>
        <end position="23"/>
    </location>
</feature>
<dbReference type="EMBL" id="CP126981">
    <property type="protein sequence ID" value="WIM86055.1"/>
    <property type="molecule type" value="Genomic_DNA"/>
</dbReference>
<dbReference type="Proteomes" id="UP001236585">
    <property type="component" value="Chromosome"/>
</dbReference>
<evidence type="ECO:0000313" key="3">
    <source>
        <dbReference type="EMBL" id="WIM86055.1"/>
    </source>
</evidence>
<proteinExistence type="predicted"/>
<feature type="chain" id="PRO_5047077371" evidence="1">
    <location>
        <begin position="24"/>
        <end position="243"/>
    </location>
</feature>
<keyword evidence="1" id="KW-0732">Signal</keyword>